<name>A0A4R2JMB0_9PSEU</name>
<dbReference type="Proteomes" id="UP000295680">
    <property type="component" value="Unassembled WGS sequence"/>
</dbReference>
<sequence>MDPTGLVEQLIQVMSNRLLDPLEILLEDPVVDVRARCERAARIWAARLTGPNATYAVASIIGALYPSDDVFDPPAGWWRTPLGRVVLRQMGFPGKAAVSYAVAGEMLGMTRQGVHDLVTRDKLTRHPDGGVTVTSIQERVQLKGPRT</sequence>
<evidence type="ECO:0000313" key="1">
    <source>
        <dbReference type="EMBL" id="TCO58256.1"/>
    </source>
</evidence>
<keyword evidence="2" id="KW-1185">Reference proteome</keyword>
<accession>A0A4R2JMB0</accession>
<dbReference type="EMBL" id="SLWS01000005">
    <property type="protein sequence ID" value="TCO58256.1"/>
    <property type="molecule type" value="Genomic_DNA"/>
</dbReference>
<organism evidence="1 2">
    <name type="scientific">Actinocrispum wychmicini</name>
    <dbReference type="NCBI Taxonomy" id="1213861"/>
    <lineage>
        <taxon>Bacteria</taxon>
        <taxon>Bacillati</taxon>
        <taxon>Actinomycetota</taxon>
        <taxon>Actinomycetes</taxon>
        <taxon>Pseudonocardiales</taxon>
        <taxon>Pseudonocardiaceae</taxon>
        <taxon>Actinocrispum</taxon>
    </lineage>
</organism>
<evidence type="ECO:0000313" key="2">
    <source>
        <dbReference type="Proteomes" id="UP000295680"/>
    </source>
</evidence>
<protein>
    <submittedName>
        <fullName evidence="1">Uncharacterized protein</fullName>
    </submittedName>
</protein>
<dbReference type="RefSeq" id="WP_165960562.1">
    <property type="nucleotide sequence ID" value="NZ_SLWS01000005.1"/>
</dbReference>
<reference evidence="1 2" key="1">
    <citation type="submission" date="2019-03" db="EMBL/GenBank/DDBJ databases">
        <title>Genomic Encyclopedia of Type Strains, Phase IV (KMG-IV): sequencing the most valuable type-strain genomes for metagenomic binning, comparative biology and taxonomic classification.</title>
        <authorList>
            <person name="Goeker M."/>
        </authorList>
    </citation>
    <scope>NUCLEOTIDE SEQUENCE [LARGE SCALE GENOMIC DNA]</scope>
    <source>
        <strain evidence="1 2">DSM 45934</strain>
    </source>
</reference>
<comment type="caution">
    <text evidence="1">The sequence shown here is derived from an EMBL/GenBank/DDBJ whole genome shotgun (WGS) entry which is preliminary data.</text>
</comment>
<gene>
    <name evidence="1" type="ORF">EV192_105321</name>
</gene>
<dbReference type="AlphaFoldDB" id="A0A4R2JMB0"/>
<proteinExistence type="predicted"/>